<dbReference type="EMBL" id="VYZN01000025">
    <property type="protein sequence ID" value="KAE9535705.1"/>
    <property type="molecule type" value="Genomic_DNA"/>
</dbReference>
<dbReference type="AlphaFoldDB" id="A0A6G0TMG8"/>
<feature type="chain" id="PRO_5026063820" description="DUF4766 domain-containing protein" evidence="1">
    <location>
        <begin position="26"/>
        <end position="173"/>
    </location>
</feature>
<evidence type="ECO:0000256" key="1">
    <source>
        <dbReference type="SAM" id="SignalP"/>
    </source>
</evidence>
<gene>
    <name evidence="2" type="ORF">AGLY_007606</name>
</gene>
<evidence type="ECO:0000313" key="3">
    <source>
        <dbReference type="Proteomes" id="UP000475862"/>
    </source>
</evidence>
<organism evidence="2 3">
    <name type="scientific">Aphis glycines</name>
    <name type="common">Soybean aphid</name>
    <dbReference type="NCBI Taxonomy" id="307491"/>
    <lineage>
        <taxon>Eukaryota</taxon>
        <taxon>Metazoa</taxon>
        <taxon>Ecdysozoa</taxon>
        <taxon>Arthropoda</taxon>
        <taxon>Hexapoda</taxon>
        <taxon>Insecta</taxon>
        <taxon>Pterygota</taxon>
        <taxon>Neoptera</taxon>
        <taxon>Paraneoptera</taxon>
        <taxon>Hemiptera</taxon>
        <taxon>Sternorrhyncha</taxon>
        <taxon>Aphidomorpha</taxon>
        <taxon>Aphidoidea</taxon>
        <taxon>Aphididae</taxon>
        <taxon>Aphidini</taxon>
        <taxon>Aphis</taxon>
        <taxon>Aphis</taxon>
    </lineage>
</organism>
<dbReference type="OrthoDB" id="6584568at2759"/>
<dbReference type="Proteomes" id="UP000475862">
    <property type="component" value="Unassembled WGS sequence"/>
</dbReference>
<accession>A0A6G0TMG8</accession>
<feature type="signal peptide" evidence="1">
    <location>
        <begin position="1"/>
        <end position="25"/>
    </location>
</feature>
<keyword evidence="3" id="KW-1185">Reference proteome</keyword>
<name>A0A6G0TMG8_APHGL</name>
<protein>
    <recommendedName>
        <fullName evidence="4">DUF4766 domain-containing protein</fullName>
    </recommendedName>
</protein>
<proteinExistence type="predicted"/>
<reference evidence="2 3" key="1">
    <citation type="submission" date="2019-08" db="EMBL/GenBank/DDBJ databases">
        <title>The genome of the soybean aphid Biotype 1, its phylome, world population structure and adaptation to the North American continent.</title>
        <authorList>
            <person name="Giordano R."/>
            <person name="Donthu R.K."/>
            <person name="Hernandez A.G."/>
            <person name="Wright C.L."/>
            <person name="Zimin A.V."/>
        </authorList>
    </citation>
    <scope>NUCLEOTIDE SEQUENCE [LARGE SCALE GENOMIC DNA]</scope>
    <source>
        <tissue evidence="2">Whole aphids</tissue>
    </source>
</reference>
<evidence type="ECO:0008006" key="4">
    <source>
        <dbReference type="Google" id="ProtNLM"/>
    </source>
</evidence>
<evidence type="ECO:0000313" key="2">
    <source>
        <dbReference type="EMBL" id="KAE9535705.1"/>
    </source>
</evidence>
<keyword evidence="1" id="KW-0732">Signal</keyword>
<comment type="caution">
    <text evidence="2">The sequence shown here is derived from an EMBL/GenBank/DDBJ whole genome shotgun (WGS) entry which is preliminary data.</text>
</comment>
<sequence length="173" mass="19045">MNSHHATSIFVLVCCWGGVGRIVRASIIDESYYGPYHHRIGGGYLYGTTAGTYHRGAQQHRNIGLIGSTTTAAVAMPRYNNYNSGLRPYKNVIIPMSPYYWSPPKFGLLNRGNDHYRGRGSVSVIGRPQQQLFGGLIPKNTRKVVIGGPGGHVSQSFIRPNTHYGTVAFTVKH</sequence>